<dbReference type="GO" id="GO:0000407">
    <property type="term" value="C:phagophore assembly site"/>
    <property type="evidence" value="ECO:0007669"/>
    <property type="project" value="TreeGrafter"/>
</dbReference>
<evidence type="ECO:0008006" key="8">
    <source>
        <dbReference type="Google" id="ProtNLM"/>
    </source>
</evidence>
<keyword evidence="2" id="KW-0175">Coiled coil</keyword>
<feature type="compositionally biased region" description="Polar residues" evidence="3">
    <location>
        <begin position="66"/>
        <end position="78"/>
    </location>
</feature>
<evidence type="ECO:0000313" key="7">
    <source>
        <dbReference type="Proteomes" id="UP001385951"/>
    </source>
</evidence>
<feature type="compositionally biased region" description="Polar residues" evidence="3">
    <location>
        <begin position="34"/>
        <end position="51"/>
    </location>
</feature>
<dbReference type="FunFam" id="1.10.418.40:FF:000006">
    <property type="entry name" value="Chromosome 12, whole genome shotgun sequence"/>
    <property type="match status" value="1"/>
</dbReference>
<dbReference type="InterPro" id="IPR038274">
    <property type="entry name" value="Atg6/Beclin_C_sf"/>
</dbReference>
<accession>A0AAW0GHV0</accession>
<dbReference type="Proteomes" id="UP001385951">
    <property type="component" value="Unassembled WGS sequence"/>
</dbReference>
<dbReference type="PANTHER" id="PTHR12768">
    <property type="entry name" value="BECLIN 1"/>
    <property type="match status" value="1"/>
</dbReference>
<evidence type="ECO:0000256" key="2">
    <source>
        <dbReference type="SAM" id="Coils"/>
    </source>
</evidence>
<keyword evidence="7" id="KW-1185">Reference proteome</keyword>
<comment type="caution">
    <text evidence="6">The sequence shown here is derived from an EMBL/GenBank/DDBJ whole genome shotgun (WGS) entry which is preliminary data.</text>
</comment>
<organism evidence="6 7">
    <name type="scientific">Cerrena zonata</name>
    <dbReference type="NCBI Taxonomy" id="2478898"/>
    <lineage>
        <taxon>Eukaryota</taxon>
        <taxon>Fungi</taxon>
        <taxon>Dikarya</taxon>
        <taxon>Basidiomycota</taxon>
        <taxon>Agaricomycotina</taxon>
        <taxon>Agaricomycetes</taxon>
        <taxon>Polyporales</taxon>
        <taxon>Cerrenaceae</taxon>
        <taxon>Cerrena</taxon>
    </lineage>
</organism>
<dbReference type="GO" id="GO:0000423">
    <property type="term" value="P:mitophagy"/>
    <property type="evidence" value="ECO:0007669"/>
    <property type="project" value="TreeGrafter"/>
</dbReference>
<feature type="region of interest" description="Disordered" evidence="3">
    <location>
        <begin position="30"/>
        <end position="99"/>
    </location>
</feature>
<reference evidence="6 7" key="1">
    <citation type="submission" date="2022-09" db="EMBL/GenBank/DDBJ databases">
        <authorList>
            <person name="Palmer J.M."/>
        </authorList>
    </citation>
    <scope>NUCLEOTIDE SEQUENCE [LARGE SCALE GENOMIC DNA]</scope>
    <source>
        <strain evidence="6 7">DSM 7382</strain>
    </source>
</reference>
<dbReference type="InterPro" id="IPR007243">
    <property type="entry name" value="Atg6/Beclin"/>
</dbReference>
<dbReference type="Pfam" id="PF17675">
    <property type="entry name" value="APG6_N"/>
    <property type="match status" value="1"/>
</dbReference>
<dbReference type="Pfam" id="PF04111">
    <property type="entry name" value="APG6"/>
    <property type="match status" value="1"/>
</dbReference>
<feature type="compositionally biased region" description="Polar residues" evidence="3">
    <location>
        <begin position="121"/>
        <end position="144"/>
    </location>
</feature>
<feature type="coiled-coil region" evidence="2">
    <location>
        <begin position="228"/>
        <end position="279"/>
    </location>
</feature>
<evidence type="ECO:0000256" key="1">
    <source>
        <dbReference type="ARBA" id="ARBA00005965"/>
    </source>
</evidence>
<protein>
    <recommendedName>
        <fullName evidence="8">Autophagy-related protein 6</fullName>
    </recommendedName>
</protein>
<name>A0AAW0GHV0_9APHY</name>
<dbReference type="GO" id="GO:0045324">
    <property type="term" value="P:late endosome to vacuole transport"/>
    <property type="evidence" value="ECO:0007669"/>
    <property type="project" value="TreeGrafter"/>
</dbReference>
<gene>
    <name evidence="6" type="ORF">QCA50_003961</name>
</gene>
<dbReference type="InterPro" id="IPR041691">
    <property type="entry name" value="Atg6/beclin_CC"/>
</dbReference>
<proteinExistence type="inferred from homology"/>
<dbReference type="GO" id="GO:0030674">
    <property type="term" value="F:protein-macromolecule adaptor activity"/>
    <property type="evidence" value="ECO:0007669"/>
    <property type="project" value="TreeGrafter"/>
</dbReference>
<evidence type="ECO:0000256" key="3">
    <source>
        <dbReference type="SAM" id="MobiDB-lite"/>
    </source>
</evidence>
<evidence type="ECO:0000259" key="4">
    <source>
        <dbReference type="Pfam" id="PF04111"/>
    </source>
</evidence>
<dbReference type="EMBL" id="JASBNA010000004">
    <property type="protein sequence ID" value="KAK7692336.1"/>
    <property type="molecule type" value="Genomic_DNA"/>
</dbReference>
<evidence type="ECO:0000259" key="5">
    <source>
        <dbReference type="Pfam" id="PF17675"/>
    </source>
</evidence>
<dbReference type="GO" id="GO:0043548">
    <property type="term" value="F:phosphatidylinositol 3-kinase binding"/>
    <property type="evidence" value="ECO:0007669"/>
    <property type="project" value="TreeGrafter"/>
</dbReference>
<evidence type="ECO:0000313" key="6">
    <source>
        <dbReference type="EMBL" id="KAK7692336.1"/>
    </source>
</evidence>
<feature type="domain" description="Atg6 BARA" evidence="4">
    <location>
        <begin position="315"/>
        <end position="489"/>
    </location>
</feature>
<dbReference type="AlphaFoldDB" id="A0AAW0GHV0"/>
<comment type="similarity">
    <text evidence="1">Belongs to the beclin family.</text>
</comment>
<feature type="region of interest" description="Disordered" evidence="3">
    <location>
        <begin position="111"/>
        <end position="160"/>
    </location>
</feature>
<dbReference type="PANTHER" id="PTHR12768:SF4">
    <property type="entry name" value="BECLIN-1"/>
    <property type="match status" value="1"/>
</dbReference>
<dbReference type="GO" id="GO:0034272">
    <property type="term" value="C:phosphatidylinositol 3-kinase complex, class III, type II"/>
    <property type="evidence" value="ECO:0007669"/>
    <property type="project" value="TreeGrafter"/>
</dbReference>
<dbReference type="InterPro" id="IPR040455">
    <property type="entry name" value="Atg6_BARA"/>
</dbReference>
<dbReference type="Gene3D" id="1.10.418.40">
    <property type="entry name" value="Autophagy protein 6/Beclin 1"/>
    <property type="match status" value="1"/>
</dbReference>
<sequence>MNFVCQQCKHPLQLDSSLVDLSPSTYDMIAASLPPTTGQQSSSRPAQTSDRISAAVPSSAKAPRTPRTSKATPTSPTSLRDRDTGRHGQANRGIGPPNESFVLLQDSVIRNIPSPVPSPSPAQKGSTSKYRQNVTASTVQSPISGQDEIHQPSPSPLSHHLRSTTRLFNLLSSRTEVDHPLCSECTHILLTNLSRQLEEIKKERDGYIAFEKEVRKEKEREKDNAGKTAEVERKIDKLKEEERFAIEQLKAAEDERTQLENELKALELEESALEEEEAEFWRVYNAHQLKGGEQASQLAALRAAYTADSATLEKLERTNVYNDAFCIGHEGVFGTINGLRLGRVPGVPVEWAEINAAWGQTLLLLYTIARKLDFTFENYRLVPMGSFSRIERTTDDKATYELYGSGDLRLGRLLHNRRFDFAMVAFLDCLQQIIDYVKSQDPHVEFTHQIVKDKIGEASVKLQFSQEEVWTRALRHVLLALKILLKWATNGSNG</sequence>
<feature type="domain" description="Atg6/beclin coiled-coil" evidence="5">
    <location>
        <begin position="180"/>
        <end position="312"/>
    </location>
</feature>
<dbReference type="GO" id="GO:0034271">
    <property type="term" value="C:phosphatidylinositol 3-kinase complex, class III, type I"/>
    <property type="evidence" value="ECO:0007669"/>
    <property type="project" value="TreeGrafter"/>
</dbReference>
<dbReference type="GO" id="GO:0006995">
    <property type="term" value="P:cellular response to nitrogen starvation"/>
    <property type="evidence" value="ECO:0007669"/>
    <property type="project" value="TreeGrafter"/>
</dbReference>
<dbReference type="GO" id="GO:0000045">
    <property type="term" value="P:autophagosome assembly"/>
    <property type="evidence" value="ECO:0007669"/>
    <property type="project" value="TreeGrafter"/>
</dbReference>